<feature type="domain" description="PDZ" evidence="1">
    <location>
        <begin position="344"/>
        <end position="411"/>
    </location>
</feature>
<dbReference type="RefSeq" id="WP_227476428.1">
    <property type="nucleotide sequence ID" value="NZ_JAFMPT010000005.1"/>
</dbReference>
<dbReference type="Gene3D" id="2.40.70.10">
    <property type="entry name" value="Acid Proteases"/>
    <property type="match status" value="1"/>
</dbReference>
<keyword evidence="3" id="KW-1185">Reference proteome</keyword>
<dbReference type="SUPFAM" id="SSF50156">
    <property type="entry name" value="PDZ domain-like"/>
    <property type="match status" value="1"/>
</dbReference>
<evidence type="ECO:0000313" key="2">
    <source>
        <dbReference type="EMBL" id="MCC1483979.1"/>
    </source>
</evidence>
<dbReference type="SMART" id="SM00228">
    <property type="entry name" value="PDZ"/>
    <property type="match status" value="1"/>
</dbReference>
<evidence type="ECO:0000313" key="3">
    <source>
        <dbReference type="Proteomes" id="UP000778797"/>
    </source>
</evidence>
<reference evidence="3" key="2">
    <citation type="submission" date="2023-07" db="EMBL/GenBank/DDBJ databases">
        <title>Genome of Winogradskyella sp. E313.</title>
        <authorList>
            <person name="Zhou Y."/>
        </authorList>
    </citation>
    <scope>NUCLEOTIDE SEQUENCE [LARGE SCALE GENOMIC DNA]</scope>
    <source>
        <strain evidence="3">E313</strain>
    </source>
</reference>
<dbReference type="InterPro" id="IPR001478">
    <property type="entry name" value="PDZ"/>
</dbReference>
<proteinExistence type="predicted"/>
<evidence type="ECO:0000259" key="1">
    <source>
        <dbReference type="PROSITE" id="PS50106"/>
    </source>
</evidence>
<sequence length="460" mass="52018">MTNGLRYITLFIAVFFSANTFGQGAFNLSKEKSSKIKFKLVNNIIVIPVELNGAELSFVLDTGVSKPILFNLVNSDSLQIKNTETVYLRGLGGGGSIRGLRSRRNILKIGEAICVNQDVSVVFDASINFTPRLGIPVHGIIGYDVFKDFVVEINYSSKYIRLYKPETFKYKTSSKWETIPISLYNRKPYLNAEVEIESEIKHVKLLIDSGGSDALWLFEDENLGIMPPGELYFDDFLGKGLSGSVYGKRSKANRFKLNSFNIDNVNVAFPDSLSLSTARNYKDRNGSISGYLLKRFNIYMDYAGKKMQLKKNTNFKEPFYYNNSGITLEQRGTRIVKEQDRKNSFDIYRSQNNDGALGVDFALSYIYTLKPAFQVVELRESSNAKAAGVKLGDIIVSINNKKTSQMSLQEVNAVFHDKEGKTIRIRVERDEEEIYIQFKLDNVFKKKSLPKEDSVVISKS</sequence>
<keyword evidence="2" id="KW-0645">Protease</keyword>
<accession>A0ABS8EL90</accession>
<dbReference type="Pfam" id="PF13180">
    <property type="entry name" value="PDZ_2"/>
    <property type="match status" value="1"/>
</dbReference>
<dbReference type="GO" id="GO:0008233">
    <property type="term" value="F:peptidase activity"/>
    <property type="evidence" value="ECO:0007669"/>
    <property type="project" value="UniProtKB-KW"/>
</dbReference>
<reference evidence="3" key="1">
    <citation type="submission" date="2021-03" db="EMBL/GenBank/DDBJ databases">
        <title>Genome of Cognatishimia sp. F0-27.</title>
        <authorList>
            <person name="Ping X."/>
        </authorList>
    </citation>
    <scope>NUCLEOTIDE SEQUENCE [LARGE SCALE GENOMIC DNA]</scope>
    <source>
        <strain evidence="3">E313</strain>
    </source>
</reference>
<dbReference type="GO" id="GO:0006508">
    <property type="term" value="P:proteolysis"/>
    <property type="evidence" value="ECO:0007669"/>
    <property type="project" value="UniProtKB-KW"/>
</dbReference>
<keyword evidence="2" id="KW-0378">Hydrolase</keyword>
<dbReference type="InterPro" id="IPR021109">
    <property type="entry name" value="Peptidase_aspartic_dom_sf"/>
</dbReference>
<organism evidence="2 3">
    <name type="scientific">Winogradskyella immobilis</name>
    <dbReference type="NCBI Taxonomy" id="2816852"/>
    <lineage>
        <taxon>Bacteria</taxon>
        <taxon>Pseudomonadati</taxon>
        <taxon>Bacteroidota</taxon>
        <taxon>Flavobacteriia</taxon>
        <taxon>Flavobacteriales</taxon>
        <taxon>Flavobacteriaceae</taxon>
        <taxon>Winogradskyella</taxon>
    </lineage>
</organism>
<dbReference type="EMBL" id="JAFMPT010000005">
    <property type="protein sequence ID" value="MCC1483979.1"/>
    <property type="molecule type" value="Genomic_DNA"/>
</dbReference>
<dbReference type="Proteomes" id="UP000778797">
    <property type="component" value="Unassembled WGS sequence"/>
</dbReference>
<dbReference type="Gene3D" id="2.30.42.10">
    <property type="match status" value="1"/>
</dbReference>
<dbReference type="PROSITE" id="PS50106">
    <property type="entry name" value="PDZ"/>
    <property type="match status" value="1"/>
</dbReference>
<comment type="caution">
    <text evidence="2">The sequence shown here is derived from an EMBL/GenBank/DDBJ whole genome shotgun (WGS) entry which is preliminary data.</text>
</comment>
<protein>
    <submittedName>
        <fullName evidence="2">Aspartyl protease family protein</fullName>
    </submittedName>
</protein>
<dbReference type="Pfam" id="PF13650">
    <property type="entry name" value="Asp_protease_2"/>
    <property type="match status" value="1"/>
</dbReference>
<gene>
    <name evidence="2" type="ORF">J1C55_05195</name>
</gene>
<dbReference type="InterPro" id="IPR036034">
    <property type="entry name" value="PDZ_sf"/>
</dbReference>
<name>A0ABS8EL90_9FLAO</name>